<name>I6CDQ9_SHIFL</name>
<evidence type="ECO:0000313" key="2">
    <source>
        <dbReference type="Proteomes" id="UP000005407"/>
    </source>
</evidence>
<accession>I6CDQ9</accession>
<protein>
    <submittedName>
        <fullName evidence="1">Putative membrane protein</fullName>
    </submittedName>
</protein>
<proteinExistence type="predicted"/>
<dbReference type="AlphaFoldDB" id="I6CDQ9"/>
<dbReference type="Proteomes" id="UP000005407">
    <property type="component" value="Unassembled WGS sequence"/>
</dbReference>
<reference evidence="1 2" key="1">
    <citation type="submission" date="2012-03" db="EMBL/GenBank/DDBJ databases">
        <authorList>
            <person name="Rasko D."/>
            <person name="Redman J."/>
            <person name="Daugherty S.C."/>
            <person name="Tallon L."/>
            <person name="Sadzewicz L."/>
            <person name="Jones K."/>
            <person name="Santana-Cruz I."/>
            <person name="Liu X."/>
        </authorList>
    </citation>
    <scope>NUCLEOTIDE SEQUENCE [LARGE SCALE GENOMIC DNA]</scope>
    <source>
        <strain evidence="1 2">K-315</strain>
    </source>
</reference>
<comment type="caution">
    <text evidence="1">The sequence shown here is derived from an EMBL/GenBank/DDBJ whole genome shotgun (WGS) entry which is preliminary data.</text>
</comment>
<organism evidence="1 2">
    <name type="scientific">Shigella flexneri K-315</name>
    <dbReference type="NCBI Taxonomy" id="766150"/>
    <lineage>
        <taxon>Bacteria</taxon>
        <taxon>Pseudomonadati</taxon>
        <taxon>Pseudomonadota</taxon>
        <taxon>Gammaproteobacteria</taxon>
        <taxon>Enterobacterales</taxon>
        <taxon>Enterobacteriaceae</taxon>
        <taxon>Shigella</taxon>
    </lineage>
</organism>
<sequence length="41" mass="4284">MAAVFVVMDDEKIIPAVVCLLLCSCTTFPQTVAPVNGDASN</sequence>
<evidence type="ECO:0000313" key="1">
    <source>
        <dbReference type="EMBL" id="EIQ17651.1"/>
    </source>
</evidence>
<gene>
    <name evidence="1" type="ORF">SFK315_4069</name>
</gene>
<dbReference type="EMBL" id="AKMY01000068">
    <property type="protein sequence ID" value="EIQ17651.1"/>
    <property type="molecule type" value="Genomic_DNA"/>
</dbReference>